<organism evidence="4 5">
    <name type="scientific">Cajanus cajan</name>
    <name type="common">Pigeon pea</name>
    <name type="synonym">Cajanus indicus</name>
    <dbReference type="NCBI Taxonomy" id="3821"/>
    <lineage>
        <taxon>Eukaryota</taxon>
        <taxon>Viridiplantae</taxon>
        <taxon>Streptophyta</taxon>
        <taxon>Embryophyta</taxon>
        <taxon>Tracheophyta</taxon>
        <taxon>Spermatophyta</taxon>
        <taxon>Magnoliopsida</taxon>
        <taxon>eudicotyledons</taxon>
        <taxon>Gunneridae</taxon>
        <taxon>Pentapetalae</taxon>
        <taxon>rosids</taxon>
        <taxon>fabids</taxon>
        <taxon>Fabales</taxon>
        <taxon>Fabaceae</taxon>
        <taxon>Papilionoideae</taxon>
        <taxon>50 kb inversion clade</taxon>
        <taxon>NPAAA clade</taxon>
        <taxon>indigoferoid/millettioid clade</taxon>
        <taxon>Phaseoleae</taxon>
        <taxon>Cajanus</taxon>
    </lineage>
</organism>
<evidence type="ECO:0000256" key="1">
    <source>
        <dbReference type="SAM" id="Phobius"/>
    </source>
</evidence>
<dbReference type="InterPro" id="IPR043502">
    <property type="entry name" value="DNA/RNA_pol_sf"/>
</dbReference>
<dbReference type="Gramene" id="C.cajan_17309.t">
    <property type="protein sequence ID" value="C.cajan_17309.t.cds1"/>
    <property type="gene ID" value="C.cajan_17309"/>
</dbReference>
<dbReference type="Pfam" id="PF07727">
    <property type="entry name" value="RVT_2"/>
    <property type="match status" value="1"/>
</dbReference>
<proteinExistence type="predicted"/>
<feature type="signal peptide" evidence="2">
    <location>
        <begin position="1"/>
        <end position="15"/>
    </location>
</feature>
<keyword evidence="1" id="KW-0472">Membrane</keyword>
<evidence type="ECO:0000313" key="5">
    <source>
        <dbReference type="Proteomes" id="UP000075243"/>
    </source>
</evidence>
<keyword evidence="2" id="KW-0732">Signal</keyword>
<keyword evidence="1" id="KW-0812">Transmembrane</keyword>
<dbReference type="EMBL" id="CM003610">
    <property type="protein sequence ID" value="KYP63253.1"/>
    <property type="molecule type" value="Genomic_DNA"/>
</dbReference>
<dbReference type="SUPFAM" id="SSF56672">
    <property type="entry name" value="DNA/RNA polymerases"/>
    <property type="match status" value="1"/>
</dbReference>
<protein>
    <submittedName>
        <fullName evidence="4">Retrovirus-related Pol polyprotein from transposon TNT 1-94</fullName>
    </submittedName>
</protein>
<dbReference type="AlphaFoldDB" id="A0A151T879"/>
<dbReference type="Proteomes" id="UP000075243">
    <property type="component" value="Chromosome 8"/>
</dbReference>
<keyword evidence="1" id="KW-1133">Transmembrane helix</keyword>
<dbReference type="InterPro" id="IPR013103">
    <property type="entry name" value="RVT_2"/>
</dbReference>
<feature type="transmembrane region" description="Helical" evidence="1">
    <location>
        <begin position="100"/>
        <end position="124"/>
    </location>
</feature>
<evidence type="ECO:0000256" key="2">
    <source>
        <dbReference type="SAM" id="SignalP"/>
    </source>
</evidence>
<feature type="domain" description="Reverse transcriptase Ty1/copia-type" evidence="3">
    <location>
        <begin position="3"/>
        <end position="113"/>
    </location>
</feature>
<reference evidence="4 5" key="1">
    <citation type="journal article" date="2012" name="Nat. Biotechnol.">
        <title>Draft genome sequence of pigeonpea (Cajanus cajan), an orphan legume crop of resource-poor farmers.</title>
        <authorList>
            <person name="Varshney R.K."/>
            <person name="Chen W."/>
            <person name="Li Y."/>
            <person name="Bharti A.K."/>
            <person name="Saxena R.K."/>
            <person name="Schlueter J.A."/>
            <person name="Donoghue M.T."/>
            <person name="Azam S."/>
            <person name="Fan G."/>
            <person name="Whaley A.M."/>
            <person name="Farmer A.D."/>
            <person name="Sheridan J."/>
            <person name="Iwata A."/>
            <person name="Tuteja R."/>
            <person name="Penmetsa R.V."/>
            <person name="Wu W."/>
            <person name="Upadhyaya H.D."/>
            <person name="Yang S.P."/>
            <person name="Shah T."/>
            <person name="Saxena K.B."/>
            <person name="Michael T."/>
            <person name="McCombie W.R."/>
            <person name="Yang B."/>
            <person name="Zhang G."/>
            <person name="Yang H."/>
            <person name="Wang J."/>
            <person name="Spillane C."/>
            <person name="Cook D.R."/>
            <person name="May G.D."/>
            <person name="Xu X."/>
            <person name="Jackson S.A."/>
        </authorList>
    </citation>
    <scope>NUCLEOTIDE SEQUENCE [LARGE SCALE GENOMIC DNA]</scope>
    <source>
        <strain evidence="5">cv. Asha</strain>
    </source>
</reference>
<feature type="chain" id="PRO_5013221186" evidence="2">
    <location>
        <begin position="16"/>
        <end position="125"/>
    </location>
</feature>
<accession>A0A151T879</accession>
<evidence type="ECO:0000313" key="4">
    <source>
        <dbReference type="EMBL" id="KYP63253.1"/>
    </source>
</evidence>
<gene>
    <name evidence="4" type="ORF">KK1_017820</name>
</gene>
<dbReference type="STRING" id="3821.A0A151T879"/>
<sequence>MVSVCILLFVAVVKGFDIYQLDVHNAFPHGDLEEEVYMHFPPGFSTSSPGSACKLNRSLYGLKQSPINWFAKLHDSLLSFGFHQSNVDYMLFTYTRDHDFVVVLVFLSMLMISFWLETTLRFVIK</sequence>
<keyword evidence="5" id="KW-1185">Reference proteome</keyword>
<name>A0A151T879_CAJCA</name>
<evidence type="ECO:0000259" key="3">
    <source>
        <dbReference type="Pfam" id="PF07727"/>
    </source>
</evidence>